<feature type="transmembrane region" description="Helical" evidence="6">
    <location>
        <begin position="129"/>
        <end position="148"/>
    </location>
</feature>
<dbReference type="AlphaFoldDB" id="M0MND2"/>
<comment type="subcellular location">
    <subcellularLocation>
        <location evidence="1">Membrane</location>
        <topology evidence="1">Multi-pass membrane protein</topology>
    </subcellularLocation>
</comment>
<feature type="transmembrane region" description="Helical" evidence="6">
    <location>
        <begin position="28"/>
        <end position="52"/>
    </location>
</feature>
<accession>M0MND2</accession>
<evidence type="ECO:0000256" key="4">
    <source>
        <dbReference type="ARBA" id="ARBA00022989"/>
    </source>
</evidence>
<reference evidence="7 8" key="1">
    <citation type="journal article" date="2014" name="PLoS Genet.">
        <title>Phylogenetically driven sequencing of extremely halophilic archaea reveals strategies for static and dynamic osmo-response.</title>
        <authorList>
            <person name="Becker E.A."/>
            <person name="Seitzer P.M."/>
            <person name="Tritt A."/>
            <person name="Larsen D."/>
            <person name="Krusor M."/>
            <person name="Yao A.I."/>
            <person name="Wu D."/>
            <person name="Madern D."/>
            <person name="Eisen J.A."/>
            <person name="Darling A.E."/>
            <person name="Facciotti M.T."/>
        </authorList>
    </citation>
    <scope>NUCLEOTIDE SEQUENCE [LARGE SCALE GENOMIC DNA]</scope>
    <source>
        <strain evidence="7 8">DSM 1307</strain>
    </source>
</reference>
<dbReference type="GO" id="GO:0017004">
    <property type="term" value="P:cytochrome complex assembly"/>
    <property type="evidence" value="ECO:0007669"/>
    <property type="project" value="InterPro"/>
</dbReference>
<evidence type="ECO:0000256" key="1">
    <source>
        <dbReference type="ARBA" id="ARBA00004141"/>
    </source>
</evidence>
<protein>
    <submittedName>
        <fullName evidence="7">ABC-type transport system permease protein 1 (Heme exporter protein B)</fullName>
    </submittedName>
</protein>
<keyword evidence="4 6" id="KW-1133">Transmembrane helix</keyword>
<evidence type="ECO:0000256" key="3">
    <source>
        <dbReference type="ARBA" id="ARBA00022692"/>
    </source>
</evidence>
<sequence length="150" mass="15131">MAVEDENDALTGLLLAPVDRSAVYIGKVLSTTMFVLAVDLVTLGAAVVLLGYPIAATMVLPLVGVLAVAAFGFSAVGVVVATLTVRSGLGQLAIPILLVPLVVPVLLSGVELTAALASGAPTGGWLRVLAAYAGILFLAGLATFEFVVEE</sequence>
<dbReference type="STRING" id="931277.C448_05783"/>
<dbReference type="EMBL" id="AOMC01000085">
    <property type="protein sequence ID" value="EMA46878.1"/>
    <property type="molecule type" value="Genomic_DNA"/>
</dbReference>
<comment type="caution">
    <text evidence="7">The sequence shown here is derived from an EMBL/GenBank/DDBJ whole genome shotgun (WGS) entry which is preliminary data.</text>
</comment>
<evidence type="ECO:0000256" key="2">
    <source>
        <dbReference type="ARBA" id="ARBA00010544"/>
    </source>
</evidence>
<dbReference type="Proteomes" id="UP000011568">
    <property type="component" value="Unassembled WGS sequence"/>
</dbReference>
<organism evidence="7 8">
    <name type="scientific">Halococcus morrhuae DSM 1307</name>
    <dbReference type="NCBI Taxonomy" id="931277"/>
    <lineage>
        <taxon>Archaea</taxon>
        <taxon>Methanobacteriati</taxon>
        <taxon>Methanobacteriota</taxon>
        <taxon>Stenosarchaea group</taxon>
        <taxon>Halobacteria</taxon>
        <taxon>Halobacteriales</taxon>
        <taxon>Halococcaceae</taxon>
        <taxon>Halococcus</taxon>
    </lineage>
</organism>
<evidence type="ECO:0000256" key="5">
    <source>
        <dbReference type="ARBA" id="ARBA00023136"/>
    </source>
</evidence>
<keyword evidence="8" id="KW-1185">Reference proteome</keyword>
<evidence type="ECO:0000313" key="8">
    <source>
        <dbReference type="Proteomes" id="UP000011568"/>
    </source>
</evidence>
<comment type="similarity">
    <text evidence="2">Belongs to the CcmB/CycW/HelB family.</text>
</comment>
<dbReference type="InterPro" id="IPR003544">
    <property type="entry name" value="Cyt_c_biogenesis_CcmB"/>
</dbReference>
<dbReference type="GO" id="GO:0015232">
    <property type="term" value="F:heme transmembrane transporter activity"/>
    <property type="evidence" value="ECO:0007669"/>
    <property type="project" value="InterPro"/>
</dbReference>
<name>M0MND2_HALMO</name>
<feature type="transmembrane region" description="Helical" evidence="6">
    <location>
        <begin position="58"/>
        <end position="85"/>
    </location>
</feature>
<feature type="transmembrane region" description="Helical" evidence="6">
    <location>
        <begin position="92"/>
        <end position="117"/>
    </location>
</feature>
<proteinExistence type="inferred from homology"/>
<keyword evidence="5 6" id="KW-0472">Membrane</keyword>
<evidence type="ECO:0000313" key="7">
    <source>
        <dbReference type="EMBL" id="EMA46878.1"/>
    </source>
</evidence>
<dbReference type="GO" id="GO:0016020">
    <property type="term" value="C:membrane"/>
    <property type="evidence" value="ECO:0007669"/>
    <property type="project" value="UniProtKB-SubCell"/>
</dbReference>
<dbReference type="Pfam" id="PF03379">
    <property type="entry name" value="CcmB"/>
    <property type="match status" value="1"/>
</dbReference>
<dbReference type="PATRIC" id="fig|931277.6.peg.1131"/>
<gene>
    <name evidence="7" type="ORF">C448_05783</name>
</gene>
<dbReference type="eggNOG" id="arCOG01328">
    <property type="taxonomic scope" value="Archaea"/>
</dbReference>
<keyword evidence="3 6" id="KW-0812">Transmembrane</keyword>
<evidence type="ECO:0000256" key="6">
    <source>
        <dbReference type="SAM" id="Phobius"/>
    </source>
</evidence>